<sequence>MRSYKREQIHGGDIYRNPGVTDFSVNSNPLGPPLQVVEVIRQQADRIAAYPDIQCEGLCEAIGRFEEVEAEEVLCTNGAAELFFGIVQALKPKKALLPVPSFAEYEKALQAGGARIVYYHLQEKDGFCVTEDLLKEIRPDIEILFLCNPNNPTGQLMKKELLLRVAQACEEQGVWLVLDECFLDFLEDASCYDIKKEMKKFPHVLLVKAFTKLFCMPGLRLGYGLSSNEELLKAIRKTLQAWNVSVLAQAAGLAALKSPGGYLKQSRKMIKEERKKLQKALLETGRQVFDTPANFLFLKGEKDLYQKALENGFLIRDCSNYPGLSAGYYRIAVRSPWENERMIKWLKKS</sequence>
<keyword evidence="2" id="KW-0663">Pyridoxal phosphate</keyword>
<evidence type="ECO:0000256" key="2">
    <source>
        <dbReference type="ARBA" id="ARBA00022898"/>
    </source>
</evidence>
<evidence type="ECO:0000256" key="1">
    <source>
        <dbReference type="ARBA" id="ARBA00001933"/>
    </source>
</evidence>
<dbReference type="AlphaFoldDB" id="A0A6N7UYE4"/>
<dbReference type="InterPro" id="IPR004839">
    <property type="entry name" value="Aminotransferase_I/II_large"/>
</dbReference>
<evidence type="ECO:0000259" key="3">
    <source>
        <dbReference type="Pfam" id="PF00155"/>
    </source>
</evidence>
<feature type="domain" description="Aminotransferase class I/classII large" evidence="3">
    <location>
        <begin position="20"/>
        <end position="343"/>
    </location>
</feature>
<comment type="cofactor">
    <cofactor evidence="1">
        <name>pyridoxal 5'-phosphate</name>
        <dbReference type="ChEBI" id="CHEBI:597326"/>
    </cofactor>
</comment>
<dbReference type="InterPro" id="IPR015422">
    <property type="entry name" value="PyrdxlP-dep_Trfase_small"/>
</dbReference>
<evidence type="ECO:0000313" key="4">
    <source>
        <dbReference type="EMBL" id="MSR93279.1"/>
    </source>
</evidence>
<proteinExistence type="predicted"/>
<keyword evidence="4" id="KW-0808">Transferase</keyword>
<dbReference type="EMBL" id="VULY01000018">
    <property type="protein sequence ID" value="MSR93279.1"/>
    <property type="molecule type" value="Genomic_DNA"/>
</dbReference>
<dbReference type="GO" id="GO:0008483">
    <property type="term" value="F:transaminase activity"/>
    <property type="evidence" value="ECO:0007669"/>
    <property type="project" value="UniProtKB-KW"/>
</dbReference>
<keyword evidence="5" id="KW-1185">Reference proteome</keyword>
<dbReference type="Gene3D" id="3.40.640.10">
    <property type="entry name" value="Type I PLP-dependent aspartate aminotransferase-like (Major domain)"/>
    <property type="match status" value="1"/>
</dbReference>
<name>A0A6N7UYE4_9FIRM</name>
<dbReference type="PANTHER" id="PTHR42885:SF1">
    <property type="entry name" value="THREONINE-PHOSPHATE DECARBOXYLASE"/>
    <property type="match status" value="1"/>
</dbReference>
<dbReference type="PANTHER" id="PTHR42885">
    <property type="entry name" value="HISTIDINOL-PHOSPHATE AMINOTRANSFERASE-RELATED"/>
    <property type="match status" value="1"/>
</dbReference>
<dbReference type="InterPro" id="IPR015421">
    <property type="entry name" value="PyrdxlP-dep_Trfase_major"/>
</dbReference>
<dbReference type="GO" id="GO:0030170">
    <property type="term" value="F:pyridoxal phosphate binding"/>
    <property type="evidence" value="ECO:0007669"/>
    <property type="project" value="InterPro"/>
</dbReference>
<gene>
    <name evidence="4" type="ORF">FYJ34_03105</name>
</gene>
<evidence type="ECO:0000313" key="5">
    <source>
        <dbReference type="Proteomes" id="UP000434409"/>
    </source>
</evidence>
<keyword evidence="4" id="KW-0032">Aminotransferase</keyword>
<dbReference type="SUPFAM" id="SSF53383">
    <property type="entry name" value="PLP-dependent transferases"/>
    <property type="match status" value="1"/>
</dbReference>
<dbReference type="Pfam" id="PF00155">
    <property type="entry name" value="Aminotran_1_2"/>
    <property type="match status" value="1"/>
</dbReference>
<dbReference type="InterPro" id="IPR015424">
    <property type="entry name" value="PyrdxlP-dep_Trfase"/>
</dbReference>
<comment type="caution">
    <text evidence="4">The sequence shown here is derived from an EMBL/GenBank/DDBJ whole genome shotgun (WGS) entry which is preliminary data.</text>
</comment>
<protein>
    <submittedName>
        <fullName evidence="4">Aminotransferase class I/II-fold pyridoxal phosphate-dependent enzyme</fullName>
    </submittedName>
</protein>
<accession>A0A6N7UYE4</accession>
<dbReference type="CDD" id="cd00609">
    <property type="entry name" value="AAT_like"/>
    <property type="match status" value="1"/>
</dbReference>
<dbReference type="Gene3D" id="3.90.1150.10">
    <property type="entry name" value="Aspartate Aminotransferase, domain 1"/>
    <property type="match status" value="1"/>
</dbReference>
<reference evidence="4 5" key="1">
    <citation type="submission" date="2019-08" db="EMBL/GenBank/DDBJ databases">
        <title>In-depth cultivation of the pig gut microbiome towards novel bacterial diversity and tailored functional studies.</title>
        <authorList>
            <person name="Wylensek D."/>
            <person name="Hitch T.C.A."/>
            <person name="Clavel T."/>
        </authorList>
    </citation>
    <scope>NUCLEOTIDE SEQUENCE [LARGE SCALE GENOMIC DNA]</scope>
    <source>
        <strain evidence="4 5">68-1-5</strain>
    </source>
</reference>
<dbReference type="RefSeq" id="WP_154476163.1">
    <property type="nucleotide sequence ID" value="NZ_VULY01000018.1"/>
</dbReference>
<organism evidence="4 5">
    <name type="scientific">Suipraeoptans intestinalis</name>
    <dbReference type="NCBI Taxonomy" id="2606628"/>
    <lineage>
        <taxon>Bacteria</taxon>
        <taxon>Bacillati</taxon>
        <taxon>Bacillota</taxon>
        <taxon>Clostridia</taxon>
        <taxon>Lachnospirales</taxon>
        <taxon>Lachnospiraceae</taxon>
        <taxon>Suipraeoptans</taxon>
    </lineage>
</organism>
<dbReference type="Proteomes" id="UP000434409">
    <property type="component" value="Unassembled WGS sequence"/>
</dbReference>